<keyword evidence="1" id="KW-0472">Membrane</keyword>
<proteinExistence type="predicted"/>
<evidence type="ECO:0008006" key="4">
    <source>
        <dbReference type="Google" id="ProtNLM"/>
    </source>
</evidence>
<reference evidence="2 3" key="1">
    <citation type="journal article" date="2016" name="Nat. Commun.">
        <title>Thousands of microbial genomes shed light on interconnected biogeochemical processes in an aquifer system.</title>
        <authorList>
            <person name="Anantharaman K."/>
            <person name="Brown C.T."/>
            <person name="Hug L.A."/>
            <person name="Sharon I."/>
            <person name="Castelle C.J."/>
            <person name="Probst A.J."/>
            <person name="Thomas B.C."/>
            <person name="Singh A."/>
            <person name="Wilkins M.J."/>
            <person name="Karaoz U."/>
            <person name="Brodie E.L."/>
            <person name="Williams K.H."/>
            <person name="Hubbard S.S."/>
            <person name="Banfield J.F."/>
        </authorList>
    </citation>
    <scope>NUCLEOTIDE SEQUENCE [LARGE SCALE GENOMIC DNA]</scope>
</reference>
<name>A0A1F6BN29_9BACT</name>
<evidence type="ECO:0000313" key="2">
    <source>
        <dbReference type="EMBL" id="OGG37957.1"/>
    </source>
</evidence>
<feature type="transmembrane region" description="Helical" evidence="1">
    <location>
        <begin position="50"/>
        <end position="75"/>
    </location>
</feature>
<organism evidence="2 3">
    <name type="scientific">Candidatus Jorgensenbacteria bacterium GWC1_48_12</name>
    <dbReference type="NCBI Taxonomy" id="1798469"/>
    <lineage>
        <taxon>Bacteria</taxon>
        <taxon>Candidatus Joergenseniibacteriota</taxon>
    </lineage>
</organism>
<sequence>MTISKSAKKVTLELLAISLLIMPIVAFGQVTGGPETGSDILGLIRTITNWFAAVFFAIAVIFIILAAFGYLTAGGDEEKVGSAKKKLVYAVVAIVVAALAFFIPRIVLDILNVDVIEEPGVGID</sequence>
<dbReference type="AlphaFoldDB" id="A0A1F6BN29"/>
<evidence type="ECO:0000256" key="1">
    <source>
        <dbReference type="SAM" id="Phobius"/>
    </source>
</evidence>
<gene>
    <name evidence="2" type="ORF">A2127_00910</name>
</gene>
<protein>
    <recommendedName>
        <fullName evidence="4">TrbC/VIRB2 family protein</fullName>
    </recommendedName>
</protein>
<comment type="caution">
    <text evidence="2">The sequence shown here is derived from an EMBL/GenBank/DDBJ whole genome shotgun (WGS) entry which is preliminary data.</text>
</comment>
<evidence type="ECO:0000313" key="3">
    <source>
        <dbReference type="Proteomes" id="UP000179324"/>
    </source>
</evidence>
<keyword evidence="1" id="KW-0812">Transmembrane</keyword>
<accession>A0A1F6BN29</accession>
<feature type="transmembrane region" description="Helical" evidence="1">
    <location>
        <begin position="87"/>
        <end position="107"/>
    </location>
</feature>
<dbReference type="InterPro" id="IPR043993">
    <property type="entry name" value="T4SS_pilin"/>
</dbReference>
<feature type="transmembrane region" description="Helical" evidence="1">
    <location>
        <begin position="12"/>
        <end position="30"/>
    </location>
</feature>
<dbReference type="EMBL" id="MFKI01000042">
    <property type="protein sequence ID" value="OGG37957.1"/>
    <property type="molecule type" value="Genomic_DNA"/>
</dbReference>
<dbReference type="Proteomes" id="UP000179324">
    <property type="component" value="Unassembled WGS sequence"/>
</dbReference>
<dbReference type="Pfam" id="PF18895">
    <property type="entry name" value="T4SS_pilin"/>
    <property type="match status" value="1"/>
</dbReference>
<keyword evidence="1" id="KW-1133">Transmembrane helix</keyword>